<dbReference type="PANTHER" id="PTHR33420">
    <property type="entry name" value="FIMBRIAL SUBUNIT ELFA-RELATED"/>
    <property type="match status" value="1"/>
</dbReference>
<dbReference type="EMBL" id="QGGT01000001">
    <property type="protein sequence ID" value="PWK36879.1"/>
    <property type="molecule type" value="Genomic_DNA"/>
</dbReference>
<gene>
    <name evidence="5" type="ORF">C7419_101747</name>
</gene>
<comment type="subcellular location">
    <subcellularLocation>
        <location evidence="1">Fimbrium</location>
    </subcellularLocation>
</comment>
<evidence type="ECO:0000313" key="6">
    <source>
        <dbReference type="Proteomes" id="UP000245754"/>
    </source>
</evidence>
<comment type="similarity">
    <text evidence="2">Belongs to the fimbrial protein family.</text>
</comment>
<dbReference type="AlphaFoldDB" id="A0A316EZX1"/>
<proteinExistence type="inferred from homology"/>
<dbReference type="Pfam" id="PF16970">
    <property type="entry name" value="FimA"/>
    <property type="match status" value="1"/>
</dbReference>
<dbReference type="SUPFAM" id="SSF49401">
    <property type="entry name" value="Bacterial adhesins"/>
    <property type="match status" value="1"/>
</dbReference>
<keyword evidence="3" id="KW-0732">Signal</keyword>
<name>A0A316EZX1_9BURK</name>
<dbReference type="GO" id="GO:0043709">
    <property type="term" value="P:cell adhesion involved in single-species biofilm formation"/>
    <property type="evidence" value="ECO:0007669"/>
    <property type="project" value="TreeGrafter"/>
</dbReference>
<accession>A0A316EZX1</accession>
<evidence type="ECO:0000313" key="5">
    <source>
        <dbReference type="EMBL" id="PWK36879.1"/>
    </source>
</evidence>
<dbReference type="InterPro" id="IPR050263">
    <property type="entry name" value="Bact_Fimbrial_Adh_Pro"/>
</dbReference>
<dbReference type="RefSeq" id="WP_109580663.1">
    <property type="nucleotide sequence ID" value="NZ_CAJPUX010000011.1"/>
</dbReference>
<dbReference type="Proteomes" id="UP000245754">
    <property type="component" value="Unassembled WGS sequence"/>
</dbReference>
<comment type="caution">
    <text evidence="5">The sequence shown here is derived from an EMBL/GenBank/DDBJ whole genome shotgun (WGS) entry which is preliminary data.</text>
</comment>
<dbReference type="GO" id="GO:0009289">
    <property type="term" value="C:pilus"/>
    <property type="evidence" value="ECO:0007669"/>
    <property type="project" value="UniProtKB-SubCell"/>
</dbReference>
<keyword evidence="4" id="KW-0281">Fimbrium</keyword>
<evidence type="ECO:0000256" key="1">
    <source>
        <dbReference type="ARBA" id="ARBA00004561"/>
    </source>
</evidence>
<keyword evidence="6" id="KW-1185">Reference proteome</keyword>
<dbReference type="Gene3D" id="2.60.40.1090">
    <property type="entry name" value="Fimbrial-type adhesion domain"/>
    <property type="match status" value="1"/>
</dbReference>
<reference evidence="5 6" key="1">
    <citation type="submission" date="2018-05" db="EMBL/GenBank/DDBJ databases">
        <title>Genomic Encyclopedia of Type Strains, Phase IV (KMG-V): Genome sequencing to study the core and pangenomes of soil and plant-associated prokaryotes.</title>
        <authorList>
            <person name="Whitman W."/>
        </authorList>
    </citation>
    <scope>NUCLEOTIDE SEQUENCE [LARGE SCALE GENOMIC DNA]</scope>
    <source>
        <strain evidence="5 6">SLV-132</strain>
    </source>
</reference>
<organism evidence="5 6">
    <name type="scientific">Cupriavidus plantarum</name>
    <dbReference type="NCBI Taxonomy" id="942865"/>
    <lineage>
        <taxon>Bacteria</taxon>
        <taxon>Pseudomonadati</taxon>
        <taxon>Pseudomonadota</taxon>
        <taxon>Betaproteobacteria</taxon>
        <taxon>Burkholderiales</taxon>
        <taxon>Burkholderiaceae</taxon>
        <taxon>Cupriavidus</taxon>
    </lineage>
</organism>
<dbReference type="GeneID" id="98343883"/>
<sequence length="185" mass="18582">MNAKLLSLLLIASSTLLVMRAHAASGTITFNGKVNTSTCKINGLADGAADIHVALPTVSADALKTPGATAGLTPFTMRLTGCDPKAGRVSANFEPSTNLDLTTGHLKLDSGAGMSGGSAATNVQIALLNGDGSRISLNGGNQNAMSAIVEADGSATLKYAAEYVATGPALGGIATARVLYTITYQ</sequence>
<dbReference type="InterPro" id="IPR036937">
    <property type="entry name" value="Adhesion_dom_fimbrial_sf"/>
</dbReference>
<protein>
    <submittedName>
        <fullName evidence="5">Major type 1 subunit fimbrin (Pilin)</fullName>
    </submittedName>
</protein>
<dbReference type="PANTHER" id="PTHR33420:SF3">
    <property type="entry name" value="FIMBRIAL SUBUNIT ELFA"/>
    <property type="match status" value="1"/>
</dbReference>
<dbReference type="InterPro" id="IPR039458">
    <property type="entry name" value="FimA-like"/>
</dbReference>
<dbReference type="InterPro" id="IPR008966">
    <property type="entry name" value="Adhesion_dom_sf"/>
</dbReference>
<evidence type="ECO:0000256" key="2">
    <source>
        <dbReference type="ARBA" id="ARBA00006671"/>
    </source>
</evidence>
<evidence type="ECO:0000256" key="4">
    <source>
        <dbReference type="ARBA" id="ARBA00023263"/>
    </source>
</evidence>
<evidence type="ECO:0000256" key="3">
    <source>
        <dbReference type="ARBA" id="ARBA00022729"/>
    </source>
</evidence>